<evidence type="ECO:0000313" key="3">
    <source>
        <dbReference type="Proteomes" id="UP000230002"/>
    </source>
</evidence>
<accession>A0A2G8SH91</accession>
<dbReference type="EMBL" id="AYKW01000008">
    <property type="protein sequence ID" value="PIL33145.1"/>
    <property type="molecule type" value="Genomic_DNA"/>
</dbReference>
<organism evidence="2 3">
    <name type="scientific">Ganoderma sinense ZZ0214-1</name>
    <dbReference type="NCBI Taxonomy" id="1077348"/>
    <lineage>
        <taxon>Eukaryota</taxon>
        <taxon>Fungi</taxon>
        <taxon>Dikarya</taxon>
        <taxon>Basidiomycota</taxon>
        <taxon>Agaricomycotina</taxon>
        <taxon>Agaricomycetes</taxon>
        <taxon>Polyporales</taxon>
        <taxon>Polyporaceae</taxon>
        <taxon>Ganoderma</taxon>
    </lineage>
</organism>
<proteinExistence type="predicted"/>
<evidence type="ECO:0000256" key="1">
    <source>
        <dbReference type="SAM" id="MobiDB-lite"/>
    </source>
</evidence>
<reference evidence="2 3" key="1">
    <citation type="journal article" date="2015" name="Sci. Rep.">
        <title>Chromosome-level genome map provides insights into diverse defense mechanisms in the medicinal fungus Ganoderma sinense.</title>
        <authorList>
            <person name="Zhu Y."/>
            <person name="Xu J."/>
            <person name="Sun C."/>
            <person name="Zhou S."/>
            <person name="Xu H."/>
            <person name="Nelson D.R."/>
            <person name="Qian J."/>
            <person name="Song J."/>
            <person name="Luo H."/>
            <person name="Xiang L."/>
            <person name="Li Y."/>
            <person name="Xu Z."/>
            <person name="Ji A."/>
            <person name="Wang L."/>
            <person name="Lu S."/>
            <person name="Hayward A."/>
            <person name="Sun W."/>
            <person name="Li X."/>
            <person name="Schwartz D.C."/>
            <person name="Wang Y."/>
            <person name="Chen S."/>
        </authorList>
    </citation>
    <scope>NUCLEOTIDE SEQUENCE [LARGE SCALE GENOMIC DNA]</scope>
    <source>
        <strain evidence="2 3">ZZ0214-1</strain>
    </source>
</reference>
<sequence length="359" mass="40098">MSDENRPPQVGQKRPSEDSAFTKPPRKKAQRADEWTSKGRHIGRSIHAFANFAQIMVAGIQLDKDLALSPDGDIEKYPFEDRLKYSIYSQVLKALPELEGGLARNTINTSSLNTICGSIQFGANMARSDDIKGLKCAVVDWIAHPVLGLKPPIPRNQMGPRGFNHDVTGRYLCPAGLEWDVVKKDLQAKRMTVPTDQWPIFIYANDAYDPESPWDGFLRGRLLVNAFKHVFTSPSSVDNSGRATKSSNSELHGMTKVTIASIVYIATLVRFCLGDQSTLARSNTVENYQAFYNGLLMFLSHPDERENVNELLSWWNKQVFPTSVDSIRAPTANSPLENMLKLRMRRNAMQALGNSGLVN</sequence>
<feature type="region of interest" description="Disordered" evidence="1">
    <location>
        <begin position="1"/>
        <end position="38"/>
    </location>
</feature>
<comment type="caution">
    <text evidence="2">The sequence shown here is derived from an EMBL/GenBank/DDBJ whole genome shotgun (WGS) entry which is preliminary data.</text>
</comment>
<dbReference type="InterPro" id="IPR046521">
    <property type="entry name" value="DUF6698"/>
</dbReference>
<dbReference type="Proteomes" id="UP000230002">
    <property type="component" value="Unassembled WGS sequence"/>
</dbReference>
<keyword evidence="3" id="KW-1185">Reference proteome</keyword>
<evidence type="ECO:0000313" key="2">
    <source>
        <dbReference type="EMBL" id="PIL33145.1"/>
    </source>
</evidence>
<dbReference type="Pfam" id="PF20414">
    <property type="entry name" value="DUF6698"/>
    <property type="match status" value="1"/>
</dbReference>
<name>A0A2G8SH91_9APHY</name>
<gene>
    <name evidence="2" type="ORF">GSI_04595</name>
</gene>
<dbReference type="OrthoDB" id="3259047at2759"/>
<dbReference type="STRING" id="1077348.A0A2G8SH91"/>
<protein>
    <submittedName>
        <fullName evidence="2">Uncharacterized protein</fullName>
    </submittedName>
</protein>
<dbReference type="AlphaFoldDB" id="A0A2G8SH91"/>